<comment type="subcellular location">
    <subcellularLocation>
        <location evidence="1">Membrane</location>
        <topology evidence="1">Multi-pass membrane protein</topology>
    </subcellularLocation>
</comment>
<evidence type="ECO:0000256" key="5">
    <source>
        <dbReference type="ARBA" id="ARBA00022989"/>
    </source>
</evidence>
<dbReference type="NCBIfam" id="TIGR03025">
    <property type="entry name" value="EPS_sugtrans"/>
    <property type="match status" value="1"/>
</dbReference>
<sequence length="506" mass="54555">MSSDHYSSPTSLFQQTHSGRPVAGRLSPGTGFSLLAAFGEAAIIAGAVAAALLLFRSTSSLGWASWVALIGLPLSTVAILAQRQFYAAHNLLFARFQPLRLTGAWIGAFATTIVLATLARSIEPVRLHEIGMVPPELAVLFGAGLGALFAGRVAWAVVRPRFAIHAVPRVLFIGALDASRRLLAQLHEEDTIHLVATLDYRDDTIARSATADLASVEPTLSGHDRLAAMLEREAIDAILIALPHTPQDATAAIAAAAQSCGVTTVALPGRSLRRNPAAGFTTLGGVPVLQRETTGLPPGFMVQKRLFDLLLGGLVLLVIAPVMAIIAVLIRLDSSGPVLFRQLRVGRGGALFEILKFRTMHHQVPRDPGQDHGAVPDQLQTARNDRRITRLGAVLRRHSLDELPQIFNVLRGDMSIIGPRPHAADMTVEGMRLEALVPDYTARFAVPPGITGWAQINGRRGILDTAIALQNRVDHDLYYIENWSLGFDVSILLRTILCVIRDDQAF</sequence>
<keyword evidence="3 11" id="KW-0808">Transferase</keyword>
<protein>
    <submittedName>
        <fullName evidence="11">Sugar transferase</fullName>
        <ecNumber evidence="11">2.7.8.-</ecNumber>
    </submittedName>
</protein>
<dbReference type="Proteomes" id="UP001279553">
    <property type="component" value="Unassembled WGS sequence"/>
</dbReference>
<evidence type="ECO:0000313" key="12">
    <source>
        <dbReference type="Proteomes" id="UP001279553"/>
    </source>
</evidence>
<feature type="transmembrane region" description="Helical" evidence="9">
    <location>
        <begin position="34"/>
        <end position="55"/>
    </location>
</feature>
<feature type="transmembrane region" description="Helical" evidence="9">
    <location>
        <begin position="101"/>
        <end position="119"/>
    </location>
</feature>
<evidence type="ECO:0000313" key="11">
    <source>
        <dbReference type="EMBL" id="MDX5931877.1"/>
    </source>
</evidence>
<evidence type="ECO:0000256" key="6">
    <source>
        <dbReference type="ARBA" id="ARBA00023136"/>
    </source>
</evidence>
<dbReference type="PANTHER" id="PTHR30576:SF0">
    <property type="entry name" value="UNDECAPRENYL-PHOSPHATE N-ACETYLGALACTOSAMINYL 1-PHOSPHATE TRANSFERASE-RELATED"/>
    <property type="match status" value="1"/>
</dbReference>
<evidence type="ECO:0000256" key="3">
    <source>
        <dbReference type="ARBA" id="ARBA00022679"/>
    </source>
</evidence>
<dbReference type="Gene3D" id="3.40.50.720">
    <property type="entry name" value="NAD(P)-binding Rossmann-like Domain"/>
    <property type="match status" value="1"/>
</dbReference>
<dbReference type="InterPro" id="IPR017475">
    <property type="entry name" value="EPS_sugar_tfrase"/>
</dbReference>
<evidence type="ECO:0000256" key="4">
    <source>
        <dbReference type="ARBA" id="ARBA00022692"/>
    </source>
</evidence>
<keyword evidence="4 9" id="KW-0812">Transmembrane</keyword>
<dbReference type="Pfam" id="PF02397">
    <property type="entry name" value="Bac_transf"/>
    <property type="match status" value="1"/>
</dbReference>
<organism evidence="11 12">
    <name type="scientific">Acidiphilium acidophilum</name>
    <name type="common">Thiobacillus acidophilus</name>
    <dbReference type="NCBI Taxonomy" id="76588"/>
    <lineage>
        <taxon>Bacteria</taxon>
        <taxon>Pseudomonadati</taxon>
        <taxon>Pseudomonadota</taxon>
        <taxon>Alphaproteobacteria</taxon>
        <taxon>Acetobacterales</taxon>
        <taxon>Acidocellaceae</taxon>
        <taxon>Acidiphilium</taxon>
    </lineage>
</organism>
<dbReference type="GO" id="GO:0000271">
    <property type="term" value="P:polysaccharide biosynthetic process"/>
    <property type="evidence" value="ECO:0007669"/>
    <property type="project" value="UniProtKB-KW"/>
</dbReference>
<keyword evidence="7" id="KW-0270">Exopolysaccharide synthesis</keyword>
<evidence type="ECO:0000256" key="9">
    <source>
        <dbReference type="SAM" id="Phobius"/>
    </source>
</evidence>
<feature type="transmembrane region" description="Helical" evidence="9">
    <location>
        <begin position="139"/>
        <end position="158"/>
    </location>
</feature>
<name>A0AAW9DTA1_ACIAO</name>
<comment type="similarity">
    <text evidence="2">Belongs to the bacterial sugar transferase family.</text>
</comment>
<dbReference type="EC" id="2.7.8.-" evidence="11"/>
<dbReference type="AlphaFoldDB" id="A0AAW9DTA1"/>
<feature type="domain" description="Bacterial sugar transferase" evidence="10">
    <location>
        <begin position="304"/>
        <end position="500"/>
    </location>
</feature>
<keyword evidence="6 9" id="KW-0472">Membrane</keyword>
<comment type="caution">
    <text evidence="11">The sequence shown here is derived from an EMBL/GenBank/DDBJ whole genome shotgun (WGS) entry which is preliminary data.</text>
</comment>
<feature type="transmembrane region" description="Helical" evidence="9">
    <location>
        <begin position="61"/>
        <end position="81"/>
    </location>
</feature>
<dbReference type="GO" id="GO:0016780">
    <property type="term" value="F:phosphotransferase activity, for other substituted phosphate groups"/>
    <property type="evidence" value="ECO:0007669"/>
    <property type="project" value="TreeGrafter"/>
</dbReference>
<dbReference type="GO" id="GO:0016020">
    <property type="term" value="C:membrane"/>
    <property type="evidence" value="ECO:0007669"/>
    <property type="project" value="UniProtKB-SubCell"/>
</dbReference>
<dbReference type="InterPro" id="IPR003362">
    <property type="entry name" value="Bact_transf"/>
</dbReference>
<evidence type="ECO:0000256" key="8">
    <source>
        <dbReference type="SAM" id="MobiDB-lite"/>
    </source>
</evidence>
<dbReference type="PANTHER" id="PTHR30576">
    <property type="entry name" value="COLANIC BIOSYNTHESIS UDP-GLUCOSE LIPID CARRIER TRANSFERASE"/>
    <property type="match status" value="1"/>
</dbReference>
<evidence type="ECO:0000259" key="10">
    <source>
        <dbReference type="Pfam" id="PF02397"/>
    </source>
</evidence>
<keyword evidence="12" id="KW-1185">Reference proteome</keyword>
<evidence type="ECO:0000256" key="1">
    <source>
        <dbReference type="ARBA" id="ARBA00004141"/>
    </source>
</evidence>
<keyword evidence="5 9" id="KW-1133">Transmembrane helix</keyword>
<evidence type="ECO:0000256" key="2">
    <source>
        <dbReference type="ARBA" id="ARBA00006464"/>
    </source>
</evidence>
<accession>A0AAW9DTA1</accession>
<proteinExistence type="inferred from homology"/>
<dbReference type="RefSeq" id="WP_319614757.1">
    <property type="nucleotide sequence ID" value="NZ_JAWXYB010000018.1"/>
</dbReference>
<gene>
    <name evidence="11" type="ORF">SIL87_14010</name>
</gene>
<reference evidence="11 12" key="1">
    <citation type="submission" date="2023-11" db="EMBL/GenBank/DDBJ databases">
        <title>MicrobeMod: A computational toolkit for identifying prokaryotic methylation and restriction-modification with nanopore sequencing.</title>
        <authorList>
            <person name="Crits-Christoph A."/>
            <person name="Kang S.C."/>
            <person name="Lee H."/>
            <person name="Ostrov N."/>
        </authorList>
    </citation>
    <scope>NUCLEOTIDE SEQUENCE [LARGE SCALE GENOMIC DNA]</scope>
    <source>
        <strain evidence="11 12">DSMZ 700</strain>
    </source>
</reference>
<evidence type="ECO:0000256" key="7">
    <source>
        <dbReference type="ARBA" id="ARBA00023169"/>
    </source>
</evidence>
<feature type="transmembrane region" description="Helical" evidence="9">
    <location>
        <begin position="309"/>
        <end position="332"/>
    </location>
</feature>
<feature type="region of interest" description="Disordered" evidence="8">
    <location>
        <begin position="1"/>
        <end position="21"/>
    </location>
</feature>
<feature type="compositionally biased region" description="Polar residues" evidence="8">
    <location>
        <begin position="1"/>
        <end position="18"/>
    </location>
</feature>
<dbReference type="EMBL" id="JAWXYB010000018">
    <property type="protein sequence ID" value="MDX5931877.1"/>
    <property type="molecule type" value="Genomic_DNA"/>
</dbReference>